<organism evidence="4 5">
    <name type="scientific">Ruminococcus albus</name>
    <dbReference type="NCBI Taxonomy" id="1264"/>
    <lineage>
        <taxon>Bacteria</taxon>
        <taxon>Bacillati</taxon>
        <taxon>Bacillota</taxon>
        <taxon>Clostridia</taxon>
        <taxon>Eubacteriales</taxon>
        <taxon>Oscillospiraceae</taxon>
        <taxon>Ruminococcus</taxon>
    </lineage>
</organism>
<evidence type="ECO:0000313" key="5">
    <source>
        <dbReference type="Proteomes" id="UP000186015"/>
    </source>
</evidence>
<dbReference type="Pfam" id="PF03323">
    <property type="entry name" value="GerA"/>
    <property type="match status" value="1"/>
</dbReference>
<reference evidence="4 5" key="1">
    <citation type="submission" date="2016-10" db="EMBL/GenBank/DDBJ databases">
        <authorList>
            <person name="de Groot N.N."/>
        </authorList>
    </citation>
    <scope>NUCLEOTIDE SEQUENCE [LARGE SCALE GENOMIC DNA]</scope>
    <source>
        <strain evidence="4 5">KH2T6</strain>
    </source>
</reference>
<comment type="similarity">
    <text evidence="1">Belongs to the GerABKA family.</text>
</comment>
<protein>
    <submittedName>
        <fullName evidence="4">Spore germination protein KA</fullName>
    </submittedName>
</protein>
<dbReference type="AlphaFoldDB" id="A0A1H7PHA3"/>
<dbReference type="GO" id="GO:0009847">
    <property type="term" value="P:spore germination"/>
    <property type="evidence" value="ECO:0007669"/>
    <property type="project" value="InterPro"/>
</dbReference>
<feature type="transmembrane region" description="Helical" evidence="3">
    <location>
        <begin position="427"/>
        <end position="449"/>
    </location>
</feature>
<keyword evidence="3" id="KW-1133">Transmembrane helix</keyword>
<evidence type="ECO:0000256" key="1">
    <source>
        <dbReference type="ARBA" id="ARBA00005278"/>
    </source>
</evidence>
<dbReference type="PIRSF" id="PIRSF005690">
    <property type="entry name" value="GerBA"/>
    <property type="match status" value="1"/>
</dbReference>
<keyword evidence="2 3" id="KW-0472">Membrane</keyword>
<feature type="transmembrane region" description="Helical" evidence="3">
    <location>
        <begin position="346"/>
        <end position="363"/>
    </location>
</feature>
<dbReference type="InterPro" id="IPR050768">
    <property type="entry name" value="UPF0353/GerABKA_families"/>
</dbReference>
<evidence type="ECO:0000313" key="4">
    <source>
        <dbReference type="EMBL" id="SEL34848.1"/>
    </source>
</evidence>
<evidence type="ECO:0000256" key="3">
    <source>
        <dbReference type="SAM" id="Phobius"/>
    </source>
</evidence>
<evidence type="ECO:0000256" key="2">
    <source>
        <dbReference type="ARBA" id="ARBA00023136"/>
    </source>
</evidence>
<dbReference type="PANTHER" id="PTHR22550">
    <property type="entry name" value="SPORE GERMINATION PROTEIN"/>
    <property type="match status" value="1"/>
</dbReference>
<dbReference type="Proteomes" id="UP000186015">
    <property type="component" value="Unassembled WGS sequence"/>
</dbReference>
<accession>A0A1H7PHA3</accession>
<name>A0A1H7PHA3_RUMAL</name>
<feature type="transmembrane region" description="Helical" evidence="3">
    <location>
        <begin position="303"/>
        <end position="326"/>
    </location>
</feature>
<dbReference type="InterPro" id="IPR004995">
    <property type="entry name" value="Spore_Ger"/>
</dbReference>
<keyword evidence="3" id="KW-0812">Transmembrane</keyword>
<proteinExistence type="inferred from homology"/>
<dbReference type="PANTHER" id="PTHR22550:SF5">
    <property type="entry name" value="LEUCINE ZIPPER PROTEIN 4"/>
    <property type="match status" value="1"/>
</dbReference>
<dbReference type="GO" id="GO:0016020">
    <property type="term" value="C:membrane"/>
    <property type="evidence" value="ECO:0007669"/>
    <property type="project" value="InterPro"/>
</dbReference>
<dbReference type="EMBL" id="FOAT01000021">
    <property type="protein sequence ID" value="SEL34848.1"/>
    <property type="molecule type" value="Genomic_DNA"/>
</dbReference>
<gene>
    <name evidence="4" type="ORF">SAMN05216469_12141</name>
</gene>
<sequence>MKEVFRNMSEPYFNNIKSEILRTDLKNNLEITRSALGETADLNIINITIGSTDCAILSIEGMASSQLLAELVFEPLTNLASEGPSANEIIDMLEKHSLMSTDRQLVTDFGKLFELLFSGFAAILIDGVPRAVCLGIQGFEKRAVSIPEAEQTISGARDSFTETLRTNMSLIRRRLKTPALRFELLKVGKLSVTDICIAHIEGRASTETINKIKQKLQSIELDTVLNAGYLMPFLDETYNRSIFSALTVTERPDNACAALNEGKILVIIDGTPGCILLPTVFADNFRTMDDYCEKPFYAAFSRWIKYASFLLAVLLPGLYTALVMFHPEVFPLKLLLNLAAAEVATPYPPVVEMLLLMVLFEIMREAGVRLPRSVGGAVSIVGGLIIGDAAVKSGMVSQPLLIVVGMTATASFVLPSLYPAITVLRLIFIIAGGFGGLYGIAIASALLIFNISAVDQYGTAFTSPLLPLRHHGLTDIFARAGFRQLAKRHTTVTDNSSDVQ</sequence>
<feature type="transmembrane region" description="Helical" evidence="3">
    <location>
        <begin position="400"/>
        <end position="421"/>
    </location>
</feature>